<dbReference type="GO" id="GO:0046872">
    <property type="term" value="F:metal ion binding"/>
    <property type="evidence" value="ECO:0007669"/>
    <property type="project" value="InterPro"/>
</dbReference>
<comment type="caution">
    <text evidence="1">The sequence shown here is derived from an EMBL/GenBank/DDBJ whole genome shotgun (WGS) entry which is preliminary data.</text>
</comment>
<reference evidence="1 2" key="1">
    <citation type="submission" date="2020-06" db="EMBL/GenBank/DDBJ databases">
        <title>Transcriptomic and genomic resources for Thalictrum thalictroides and T. hernandezii: Facilitating candidate gene discovery in an emerging model plant lineage.</title>
        <authorList>
            <person name="Arias T."/>
            <person name="Riano-Pachon D.M."/>
            <person name="Di Stilio V.S."/>
        </authorList>
    </citation>
    <scope>NUCLEOTIDE SEQUENCE [LARGE SCALE GENOMIC DNA]</scope>
    <source>
        <strain evidence="2">cv. WT478/WT964</strain>
        <tissue evidence="1">Leaves</tissue>
    </source>
</reference>
<accession>A0A7J6UU84</accession>
<proteinExistence type="predicted"/>
<gene>
    <name evidence="1" type="ORF">FRX31_034249</name>
</gene>
<name>A0A7J6UU84_THATH</name>
<dbReference type="Gene3D" id="2.60.40.200">
    <property type="entry name" value="Superoxide dismutase, copper/zinc binding domain"/>
    <property type="match status" value="1"/>
</dbReference>
<sequence>MNFKEEFKKDLLYKVPDIFSVVRLAQVNMEFARVEDNGEVFNPSNRGTEEPLGDLGTLDVQDNGEAFFSGVKPMLRVVDLIGRSIVLYEAQDKLDPSIAAAVVARSTGV</sequence>
<dbReference type="EMBL" id="JABWDY010043124">
    <property type="protein sequence ID" value="KAF5176164.1"/>
    <property type="molecule type" value="Genomic_DNA"/>
</dbReference>
<dbReference type="SUPFAM" id="SSF49329">
    <property type="entry name" value="Cu,Zn superoxide dismutase-like"/>
    <property type="match status" value="1"/>
</dbReference>
<evidence type="ECO:0000313" key="2">
    <source>
        <dbReference type="Proteomes" id="UP000554482"/>
    </source>
</evidence>
<dbReference type="AlphaFoldDB" id="A0A7J6UU84"/>
<protein>
    <submittedName>
        <fullName evidence="1">Copper chaperone for superoxide dismutase</fullName>
    </submittedName>
</protein>
<dbReference type="OrthoDB" id="666972at2759"/>
<organism evidence="1 2">
    <name type="scientific">Thalictrum thalictroides</name>
    <name type="common">Rue-anemone</name>
    <name type="synonym">Anemone thalictroides</name>
    <dbReference type="NCBI Taxonomy" id="46969"/>
    <lineage>
        <taxon>Eukaryota</taxon>
        <taxon>Viridiplantae</taxon>
        <taxon>Streptophyta</taxon>
        <taxon>Embryophyta</taxon>
        <taxon>Tracheophyta</taxon>
        <taxon>Spermatophyta</taxon>
        <taxon>Magnoliopsida</taxon>
        <taxon>Ranunculales</taxon>
        <taxon>Ranunculaceae</taxon>
        <taxon>Thalictroideae</taxon>
        <taxon>Thalictrum</taxon>
    </lineage>
</organism>
<keyword evidence="2" id="KW-1185">Reference proteome</keyword>
<evidence type="ECO:0000313" key="1">
    <source>
        <dbReference type="EMBL" id="KAF5176164.1"/>
    </source>
</evidence>
<dbReference type="GO" id="GO:0006801">
    <property type="term" value="P:superoxide metabolic process"/>
    <property type="evidence" value="ECO:0007669"/>
    <property type="project" value="InterPro"/>
</dbReference>
<feature type="non-terminal residue" evidence="1">
    <location>
        <position position="109"/>
    </location>
</feature>
<dbReference type="InterPro" id="IPR036423">
    <property type="entry name" value="SOD-like_Cu/Zn_dom_sf"/>
</dbReference>
<dbReference type="Proteomes" id="UP000554482">
    <property type="component" value="Unassembled WGS sequence"/>
</dbReference>